<feature type="compositionally biased region" description="Polar residues" evidence="9">
    <location>
        <begin position="330"/>
        <end position="344"/>
    </location>
</feature>
<proteinExistence type="inferred from homology"/>
<name>A0A2C9VRH9_MANES</name>
<keyword evidence="3 8" id="KW-0238">DNA-binding</keyword>
<keyword evidence="4" id="KW-0010">Activator</keyword>
<evidence type="ECO:0000256" key="3">
    <source>
        <dbReference type="ARBA" id="ARBA00023125"/>
    </source>
</evidence>
<comment type="subcellular location">
    <subcellularLocation>
        <location evidence="1 8">Nucleus</location>
    </subcellularLocation>
</comment>
<evidence type="ECO:0000256" key="9">
    <source>
        <dbReference type="SAM" id="MobiDB-lite"/>
    </source>
</evidence>
<dbReference type="SMART" id="SM00521">
    <property type="entry name" value="CBF"/>
    <property type="match status" value="1"/>
</dbReference>
<dbReference type="OMA" id="PYSHLEL"/>
<feature type="compositionally biased region" description="Polar residues" evidence="9">
    <location>
        <begin position="283"/>
        <end position="301"/>
    </location>
</feature>
<keyword evidence="5 8" id="KW-0804">Transcription</keyword>
<comment type="similarity">
    <text evidence="8">Belongs to the NFYA/HAP2 subunit family.</text>
</comment>
<evidence type="ECO:0000256" key="5">
    <source>
        <dbReference type="ARBA" id="ARBA00023163"/>
    </source>
</evidence>
<feature type="region of interest" description="Disordered" evidence="9">
    <location>
        <begin position="213"/>
        <end position="269"/>
    </location>
</feature>
<dbReference type="Proteomes" id="UP000091857">
    <property type="component" value="Chromosome 6"/>
</dbReference>
<feature type="compositionally biased region" description="Basic and acidic residues" evidence="9">
    <location>
        <begin position="70"/>
        <end position="79"/>
    </location>
</feature>
<protein>
    <recommendedName>
        <fullName evidence="8">Nuclear transcription factor Y subunit</fullName>
    </recommendedName>
</protein>
<accession>A0A2C9VRH9</accession>
<feature type="region of interest" description="Disordered" evidence="9">
    <location>
        <begin position="1"/>
        <end position="25"/>
    </location>
</feature>
<feature type="region of interest" description="Disordered" evidence="9">
    <location>
        <begin position="40"/>
        <end position="98"/>
    </location>
</feature>
<keyword evidence="6 8" id="KW-0539">Nucleus</keyword>
<evidence type="ECO:0000256" key="6">
    <source>
        <dbReference type="ARBA" id="ARBA00023242"/>
    </source>
</evidence>
<dbReference type="Gene3D" id="6.10.250.2430">
    <property type="match status" value="1"/>
</dbReference>
<feature type="compositionally biased region" description="Polar residues" evidence="9">
    <location>
        <begin position="47"/>
        <end position="60"/>
    </location>
</feature>
<dbReference type="PROSITE" id="PS51152">
    <property type="entry name" value="NFYA_HAP2_2"/>
    <property type="match status" value="1"/>
</dbReference>
<evidence type="ECO:0000256" key="1">
    <source>
        <dbReference type="ARBA" id="ARBA00004123"/>
    </source>
</evidence>
<keyword evidence="2 8" id="KW-0805">Transcription regulation</keyword>
<evidence type="ECO:0000256" key="7">
    <source>
        <dbReference type="ARBA" id="ARBA00025911"/>
    </source>
</evidence>
<keyword evidence="11" id="KW-1185">Reference proteome</keyword>
<dbReference type="GO" id="GO:0000981">
    <property type="term" value="F:DNA-binding transcription factor activity, RNA polymerase II-specific"/>
    <property type="evidence" value="ECO:0000318"/>
    <property type="project" value="GO_Central"/>
</dbReference>
<evidence type="ECO:0000256" key="8">
    <source>
        <dbReference type="RuleBase" id="RU367155"/>
    </source>
</evidence>
<gene>
    <name evidence="10" type="ORF">MANES_06G163900v8</name>
</gene>
<evidence type="ECO:0000256" key="4">
    <source>
        <dbReference type="ARBA" id="ARBA00023159"/>
    </source>
</evidence>
<evidence type="ECO:0000313" key="11">
    <source>
        <dbReference type="Proteomes" id="UP000091857"/>
    </source>
</evidence>
<comment type="function">
    <text evidence="8">Component of the sequence-specific heterotrimeric transcription factor (NF-Y) which specifically recognizes a 5'-CCAAT-3' box motif found in the promoters of its target genes.</text>
</comment>
<dbReference type="EMBL" id="CM004392">
    <property type="protein sequence ID" value="OAY48517.1"/>
    <property type="molecule type" value="Genomic_DNA"/>
</dbReference>
<organism evidence="10 11">
    <name type="scientific">Manihot esculenta</name>
    <name type="common">Cassava</name>
    <name type="synonym">Jatropha manihot</name>
    <dbReference type="NCBI Taxonomy" id="3983"/>
    <lineage>
        <taxon>Eukaryota</taxon>
        <taxon>Viridiplantae</taxon>
        <taxon>Streptophyta</taxon>
        <taxon>Embryophyta</taxon>
        <taxon>Tracheophyta</taxon>
        <taxon>Spermatophyta</taxon>
        <taxon>Magnoliopsida</taxon>
        <taxon>eudicotyledons</taxon>
        <taxon>Gunneridae</taxon>
        <taxon>Pentapetalae</taxon>
        <taxon>rosids</taxon>
        <taxon>fabids</taxon>
        <taxon>Malpighiales</taxon>
        <taxon>Euphorbiaceae</taxon>
        <taxon>Crotonoideae</taxon>
        <taxon>Manihoteae</taxon>
        <taxon>Manihot</taxon>
    </lineage>
</organism>
<dbReference type="PROSITE" id="PS00686">
    <property type="entry name" value="NFYA_HAP2_1"/>
    <property type="match status" value="1"/>
</dbReference>
<dbReference type="GO" id="GO:0003677">
    <property type="term" value="F:DNA binding"/>
    <property type="evidence" value="ECO:0007669"/>
    <property type="project" value="UniProtKB-KW"/>
</dbReference>
<evidence type="ECO:0000256" key="2">
    <source>
        <dbReference type="ARBA" id="ARBA00023015"/>
    </source>
</evidence>
<dbReference type="GO" id="GO:0006357">
    <property type="term" value="P:regulation of transcription by RNA polymerase II"/>
    <property type="evidence" value="ECO:0000318"/>
    <property type="project" value="GO_Central"/>
</dbReference>
<dbReference type="OrthoDB" id="1097733at2759"/>
<evidence type="ECO:0000313" key="10">
    <source>
        <dbReference type="EMBL" id="OAY48517.1"/>
    </source>
</evidence>
<dbReference type="STRING" id="3983.A0A2C9VRH9"/>
<dbReference type="InterPro" id="IPR018362">
    <property type="entry name" value="CCAAT-binding_factor_CS"/>
</dbReference>
<dbReference type="AlphaFoldDB" id="A0A2C9VRH9"/>
<dbReference type="Pfam" id="PF02045">
    <property type="entry name" value="CBFB_NFYA"/>
    <property type="match status" value="1"/>
</dbReference>
<dbReference type="GO" id="GO:0016602">
    <property type="term" value="C:CCAAT-binding factor complex"/>
    <property type="evidence" value="ECO:0007669"/>
    <property type="project" value="InterPro"/>
</dbReference>
<dbReference type="InterPro" id="IPR001289">
    <property type="entry name" value="NFYA"/>
</dbReference>
<dbReference type="PRINTS" id="PR00616">
    <property type="entry name" value="CCAATSUBUNTB"/>
</dbReference>
<feature type="region of interest" description="Disordered" evidence="9">
    <location>
        <begin position="282"/>
        <end position="350"/>
    </location>
</feature>
<reference evidence="11" key="1">
    <citation type="journal article" date="2016" name="Nat. Biotechnol.">
        <title>Sequencing wild and cultivated cassava and related species reveals extensive interspecific hybridization and genetic diversity.</title>
        <authorList>
            <person name="Bredeson J.V."/>
            <person name="Lyons J.B."/>
            <person name="Prochnik S.E."/>
            <person name="Wu G.A."/>
            <person name="Ha C.M."/>
            <person name="Edsinger-Gonzales E."/>
            <person name="Grimwood J."/>
            <person name="Schmutz J."/>
            <person name="Rabbi I.Y."/>
            <person name="Egesi C."/>
            <person name="Nauluvula P."/>
            <person name="Lebot V."/>
            <person name="Ndunguru J."/>
            <person name="Mkamilo G."/>
            <person name="Bart R.S."/>
            <person name="Setter T.L."/>
            <person name="Gleadow R.M."/>
            <person name="Kulakow P."/>
            <person name="Ferguson M.E."/>
            <person name="Rounsley S."/>
            <person name="Rokhsar D.S."/>
        </authorList>
    </citation>
    <scope>NUCLEOTIDE SEQUENCE [LARGE SCALE GENOMIC DNA]</scope>
    <source>
        <strain evidence="11">cv. AM560-2</strain>
    </source>
</reference>
<feature type="compositionally biased region" description="Polar residues" evidence="9">
    <location>
        <begin position="80"/>
        <end position="90"/>
    </location>
</feature>
<dbReference type="PANTHER" id="PTHR12632">
    <property type="entry name" value="TRANSCRIPTION FACTOR NF-Y ALPHA-RELATED"/>
    <property type="match status" value="1"/>
</dbReference>
<comment type="caution">
    <text evidence="10">The sequence shown here is derived from an EMBL/GenBank/DDBJ whole genome shotgun (WGS) entry which is preliminary data.</text>
</comment>
<dbReference type="Gramene" id="Manes.06G163900.3.v8.1">
    <property type="protein sequence ID" value="Manes.06G163900.3.v8.1.CDS"/>
    <property type="gene ID" value="Manes.06G163900.v8.1"/>
</dbReference>
<comment type="subunit">
    <text evidence="7">Heterotrimeric transcription factor composed of three components, NF-YA, NF-YB and NF-YC. NF-YB and NF-YC must interact and dimerize for NF-YA association and DNA binding.</text>
</comment>
<sequence length="350" mass="38302">MQSKSAGANRAEPDPRVIQPNSVHSEPWWRSIDYSTISPAVPGGNAFNFSSPDGPNGSLSNDDESLSNERLNENDDDASKASQATASERSVVNCGQEHTTVRDVSSSVTTRHDGCLTQPPQLELVGHSIACTSNPYQDPYYSGMMAAYGHQPLSYSHLLGMHHARMPLPLEMAQEPVYVNAKQYQGILRRRQARAKAELEKKLIKVRKPYLHESRHQHAMRRARGIGGRFAKKTHADASKNTTEGKGNDSGPGPTPQYGRSSGSERLPSDSAEVWVLPHGQQVARSSQVHGTSETNDQVNGGTFYHNCSGLQTSTRHSHSIEKRDEGDCSGQQRGRISSNQASQRPVAIQ</sequence>